<gene>
    <name evidence="4" type="ORF">SAMN05216187_11912</name>
</gene>
<comment type="similarity">
    <text evidence="1 2">Belongs to the small heat shock protein (HSP20) family.</text>
</comment>
<protein>
    <submittedName>
        <fullName evidence="4">HSP20 family protein</fullName>
    </submittedName>
</protein>
<evidence type="ECO:0000313" key="5">
    <source>
        <dbReference type="Proteomes" id="UP000242700"/>
    </source>
</evidence>
<dbReference type="RefSeq" id="WP_092600178.1">
    <property type="nucleotide sequence ID" value="NZ_FNFI01000019.1"/>
</dbReference>
<dbReference type="InterPro" id="IPR008978">
    <property type="entry name" value="HSP20-like_chaperone"/>
</dbReference>
<sequence length="142" mass="16618">MAYDLKPFGKDYFDMTASELFRDFGRQFFSNLPDQKTIKTDINEKEDRYELTAELPGFSKDQIDISYENGMLIISGENNQVNEEKDNEGKVIQKERLYSNVKRMYSLNNIDEDNIEAKFEDGILSVDLPKIENNQRKVIDIK</sequence>
<reference evidence="5" key="1">
    <citation type="submission" date="2016-10" db="EMBL/GenBank/DDBJ databases">
        <authorList>
            <person name="Varghese N."/>
            <person name="Submissions S."/>
        </authorList>
    </citation>
    <scope>NUCLEOTIDE SEQUENCE [LARGE SCALE GENOMIC DNA]</scope>
    <source>
        <strain evidence="5">CGMCC 1.8911</strain>
    </source>
</reference>
<dbReference type="PROSITE" id="PS01031">
    <property type="entry name" value="SHSP"/>
    <property type="match status" value="1"/>
</dbReference>
<evidence type="ECO:0000256" key="1">
    <source>
        <dbReference type="PROSITE-ProRule" id="PRU00285"/>
    </source>
</evidence>
<dbReference type="STRING" id="586411.SAMN05216187_11912"/>
<dbReference type="EMBL" id="FNFI01000019">
    <property type="protein sequence ID" value="SDK77988.1"/>
    <property type="molecule type" value="Genomic_DNA"/>
</dbReference>
<evidence type="ECO:0000256" key="2">
    <source>
        <dbReference type="RuleBase" id="RU003616"/>
    </source>
</evidence>
<dbReference type="AlphaFoldDB" id="A0A1G9EPH8"/>
<dbReference type="Gene3D" id="2.60.40.790">
    <property type="match status" value="1"/>
</dbReference>
<dbReference type="PANTHER" id="PTHR11527">
    <property type="entry name" value="HEAT-SHOCK PROTEIN 20 FAMILY MEMBER"/>
    <property type="match status" value="1"/>
</dbReference>
<organism evidence="4 5">
    <name type="scientific">Jeotgalicoccus aerolatus</name>
    <dbReference type="NCBI Taxonomy" id="709510"/>
    <lineage>
        <taxon>Bacteria</taxon>
        <taxon>Bacillati</taxon>
        <taxon>Bacillota</taxon>
        <taxon>Bacilli</taxon>
        <taxon>Bacillales</taxon>
        <taxon>Staphylococcaceae</taxon>
        <taxon>Jeotgalicoccus</taxon>
    </lineage>
</organism>
<dbReference type="SUPFAM" id="SSF49764">
    <property type="entry name" value="HSP20-like chaperones"/>
    <property type="match status" value="1"/>
</dbReference>
<dbReference type="OrthoDB" id="9811615at2"/>
<dbReference type="Proteomes" id="UP000242700">
    <property type="component" value="Unassembled WGS sequence"/>
</dbReference>
<dbReference type="Pfam" id="PF00011">
    <property type="entry name" value="HSP20"/>
    <property type="match status" value="1"/>
</dbReference>
<evidence type="ECO:0000313" key="4">
    <source>
        <dbReference type="EMBL" id="SDK77988.1"/>
    </source>
</evidence>
<proteinExistence type="inferred from homology"/>
<name>A0A1G9EPH8_9STAP</name>
<dbReference type="InterPro" id="IPR002068">
    <property type="entry name" value="A-crystallin/Hsp20_dom"/>
</dbReference>
<evidence type="ECO:0000259" key="3">
    <source>
        <dbReference type="PROSITE" id="PS01031"/>
    </source>
</evidence>
<dbReference type="InterPro" id="IPR031107">
    <property type="entry name" value="Small_HSP"/>
</dbReference>
<feature type="domain" description="SHSP" evidence="3">
    <location>
        <begin position="31"/>
        <end position="142"/>
    </location>
</feature>
<accession>A0A1G9EPH8</accession>
<dbReference type="CDD" id="cd06471">
    <property type="entry name" value="ACD_LpsHSP_like"/>
    <property type="match status" value="1"/>
</dbReference>